<keyword evidence="2" id="KW-1185">Reference proteome</keyword>
<evidence type="ECO:0000313" key="1">
    <source>
        <dbReference type="EMBL" id="RKP39703.1"/>
    </source>
</evidence>
<gene>
    <name evidence="1" type="ORF">BJ085DRAFT_30758</name>
</gene>
<accession>A0A4Q0A0W4</accession>
<evidence type="ECO:0000313" key="2">
    <source>
        <dbReference type="Proteomes" id="UP000268162"/>
    </source>
</evidence>
<name>A0A4Q0A0W4_9FUNG</name>
<dbReference type="Proteomes" id="UP000268162">
    <property type="component" value="Unassembled WGS sequence"/>
</dbReference>
<organism evidence="1 2">
    <name type="scientific">Dimargaris cristalligena</name>
    <dbReference type="NCBI Taxonomy" id="215637"/>
    <lineage>
        <taxon>Eukaryota</taxon>
        <taxon>Fungi</taxon>
        <taxon>Fungi incertae sedis</taxon>
        <taxon>Zoopagomycota</taxon>
        <taxon>Kickxellomycotina</taxon>
        <taxon>Dimargaritomycetes</taxon>
        <taxon>Dimargaritales</taxon>
        <taxon>Dimargaritaceae</taxon>
        <taxon>Dimargaris</taxon>
    </lineage>
</organism>
<dbReference type="AlphaFoldDB" id="A0A4Q0A0W4"/>
<protein>
    <submittedName>
        <fullName evidence="1">Uncharacterized protein</fullName>
    </submittedName>
</protein>
<proteinExistence type="predicted"/>
<sequence>MASEGEGTSVHLLDYLLYECTTIYTQTCRNQDSALAADQANYSRLVAAGAGPAVRLQVCQRLNFLIQDLSTQLKALPTFKPTPTFRLRLLLCRLANQLLGYFYSFESQPGSLATALSRFTLGHIPGYLLPDHFLNRALTNHPAGAPPTRPYLRTAFTSFLVVSELACNIAKLNPDCVQPMNPIDSFWYQAFLDFQTQLAIDAAMLGNESPVQCIKSAFTMEVEKHICLWTPSDTYHDYLNARETRLAR</sequence>
<dbReference type="EMBL" id="ML002250">
    <property type="protein sequence ID" value="RKP39703.1"/>
    <property type="molecule type" value="Genomic_DNA"/>
</dbReference>
<reference evidence="2" key="1">
    <citation type="journal article" date="2018" name="Nat. Microbiol.">
        <title>Leveraging single-cell genomics to expand the fungal tree of life.</title>
        <authorList>
            <person name="Ahrendt S.R."/>
            <person name="Quandt C.A."/>
            <person name="Ciobanu D."/>
            <person name="Clum A."/>
            <person name="Salamov A."/>
            <person name="Andreopoulos B."/>
            <person name="Cheng J.F."/>
            <person name="Woyke T."/>
            <person name="Pelin A."/>
            <person name="Henrissat B."/>
            <person name="Reynolds N.K."/>
            <person name="Benny G.L."/>
            <person name="Smith M.E."/>
            <person name="James T.Y."/>
            <person name="Grigoriev I.V."/>
        </authorList>
    </citation>
    <scope>NUCLEOTIDE SEQUENCE [LARGE SCALE GENOMIC DNA]</scope>
    <source>
        <strain evidence="2">RSA 468</strain>
    </source>
</reference>